<evidence type="ECO:0000256" key="1">
    <source>
        <dbReference type="SAM" id="MobiDB-lite"/>
    </source>
</evidence>
<dbReference type="AlphaFoldDB" id="A0AAV4TI36"/>
<evidence type="ECO:0000313" key="2">
    <source>
        <dbReference type="EMBL" id="GIY45784.1"/>
    </source>
</evidence>
<evidence type="ECO:0000313" key="3">
    <source>
        <dbReference type="Proteomes" id="UP001054837"/>
    </source>
</evidence>
<gene>
    <name evidence="2" type="ORF">CDAR_544151</name>
</gene>
<accession>A0AAV4TI36</accession>
<organism evidence="2 3">
    <name type="scientific">Caerostris darwini</name>
    <dbReference type="NCBI Taxonomy" id="1538125"/>
    <lineage>
        <taxon>Eukaryota</taxon>
        <taxon>Metazoa</taxon>
        <taxon>Ecdysozoa</taxon>
        <taxon>Arthropoda</taxon>
        <taxon>Chelicerata</taxon>
        <taxon>Arachnida</taxon>
        <taxon>Araneae</taxon>
        <taxon>Araneomorphae</taxon>
        <taxon>Entelegynae</taxon>
        <taxon>Araneoidea</taxon>
        <taxon>Araneidae</taxon>
        <taxon>Caerostris</taxon>
    </lineage>
</organism>
<keyword evidence="3" id="KW-1185">Reference proteome</keyword>
<protein>
    <submittedName>
        <fullName evidence="2">Uncharacterized protein</fullName>
    </submittedName>
</protein>
<dbReference type="EMBL" id="BPLQ01009658">
    <property type="protein sequence ID" value="GIY45784.1"/>
    <property type="molecule type" value="Genomic_DNA"/>
</dbReference>
<sequence length="81" mass="9438">MSEAHTFCVSRHETSSPITVSRMETDHPTFQRSMRCLKNSTRPPFWRKWIEKGAVTPFPVFPEVISMEEKVPQTGKMELEI</sequence>
<dbReference type="Proteomes" id="UP001054837">
    <property type="component" value="Unassembled WGS sequence"/>
</dbReference>
<feature type="region of interest" description="Disordered" evidence="1">
    <location>
        <begin position="1"/>
        <end position="25"/>
    </location>
</feature>
<comment type="caution">
    <text evidence="2">The sequence shown here is derived from an EMBL/GenBank/DDBJ whole genome shotgun (WGS) entry which is preliminary data.</text>
</comment>
<proteinExistence type="predicted"/>
<name>A0AAV4TI36_9ARAC</name>
<reference evidence="2 3" key="1">
    <citation type="submission" date="2021-06" db="EMBL/GenBank/DDBJ databases">
        <title>Caerostris darwini draft genome.</title>
        <authorList>
            <person name="Kono N."/>
            <person name="Arakawa K."/>
        </authorList>
    </citation>
    <scope>NUCLEOTIDE SEQUENCE [LARGE SCALE GENOMIC DNA]</scope>
</reference>